<proteinExistence type="predicted"/>
<organism evidence="1 2">
    <name type="scientific">Pseudomonas phage tabernarius</name>
    <dbReference type="NCBI Taxonomy" id="2048978"/>
    <lineage>
        <taxon>Viruses</taxon>
        <taxon>Duplodnaviria</taxon>
        <taxon>Heunggongvirae</taxon>
        <taxon>Uroviricota</taxon>
        <taxon>Caudoviricetes</taxon>
        <taxon>Lindbergviridae</taxon>
        <taxon>Tabernariusvirus</taxon>
        <taxon>Tabernariusvirus tabernarius</taxon>
    </lineage>
</organism>
<name>A0A2H4P6R6_9CAUD</name>
<keyword evidence="2" id="KW-1185">Reference proteome</keyword>
<evidence type="ECO:0000313" key="2">
    <source>
        <dbReference type="Proteomes" id="UP000241090"/>
    </source>
</evidence>
<evidence type="ECO:0000313" key="1">
    <source>
        <dbReference type="EMBL" id="ATW57871.1"/>
    </source>
</evidence>
<sequence length="142" mass="15461">MNVMTKAHALTKATVAEAAKAGVKLSYADMFKAALKDCHKKAKEAMANPVFSRLALKLQILENITDVAGFVVVVGGMCVDWVSHRVNAVQNAPTCAFASDAMYWATRVRNGNNQQGVVMTKAEQIEIEKANCKQVMNEILFA</sequence>
<accession>A0A2H4P6R6</accession>
<protein>
    <submittedName>
        <fullName evidence="1">Uncharacterized protein</fullName>
    </submittedName>
</protein>
<reference evidence="1 2" key="1">
    <citation type="submission" date="2017-09" db="EMBL/GenBank/DDBJ databases">
        <authorList>
            <person name="Ehlers B."/>
            <person name="Leendertz F.H."/>
        </authorList>
    </citation>
    <scope>NUCLEOTIDE SEQUENCE [LARGE SCALE GENOMIC DNA]</scope>
</reference>
<gene>
    <name evidence="1" type="ORF">CNR33_00025</name>
</gene>
<dbReference type="Proteomes" id="UP000241090">
    <property type="component" value="Segment"/>
</dbReference>
<dbReference type="OrthoDB" id="41072at10239"/>
<dbReference type="EMBL" id="MG018926">
    <property type="protein sequence ID" value="ATW57871.1"/>
    <property type="molecule type" value="Genomic_DNA"/>
</dbReference>